<dbReference type="Proteomes" id="UP000289152">
    <property type="component" value="Unassembled WGS sequence"/>
</dbReference>
<dbReference type="Gene3D" id="2.80.10.50">
    <property type="match status" value="1"/>
</dbReference>
<dbReference type="InParanoid" id="A0A4V1M491"/>
<protein>
    <recommendedName>
        <fullName evidence="2">Ricin B lectin domain-containing protein</fullName>
    </recommendedName>
</protein>
<comment type="caution">
    <text evidence="3">The sequence shown here is derived from an EMBL/GenBank/DDBJ whole genome shotgun (WGS) entry which is preliminary data.</text>
</comment>
<dbReference type="EMBL" id="SDIL01000030">
    <property type="protein sequence ID" value="RXK39547.1"/>
    <property type="molecule type" value="Genomic_DNA"/>
</dbReference>
<accession>A0A4V1M491</accession>
<dbReference type="Pfam" id="PF00652">
    <property type="entry name" value="Ricin_B_lectin"/>
    <property type="match status" value="1"/>
</dbReference>
<gene>
    <name evidence="3" type="ORF">M231_03216</name>
</gene>
<dbReference type="VEuPathDB" id="FungiDB:TREMEDRAFT_62360"/>
<dbReference type="SUPFAM" id="SSF50370">
    <property type="entry name" value="Ricin B-like lectins"/>
    <property type="match status" value="1"/>
</dbReference>
<evidence type="ECO:0000256" key="1">
    <source>
        <dbReference type="SAM" id="SignalP"/>
    </source>
</evidence>
<evidence type="ECO:0000313" key="4">
    <source>
        <dbReference type="Proteomes" id="UP000289152"/>
    </source>
</evidence>
<sequence>MLRRMFLLMLSTSVLALALEKIHAVRISPANSPTYCLGVDVKEPGDIQIGEQIPRLLLVESDHCQVWRMKRRGLDETITLSERWSGFTAIPYNSSYGAEILVNHPIRSGLEKHHTFTASRLFPPLEKWIMLIGSSWTWDEGRLVYHEDDDEPRGCLIADSRVVRIGECTGSDSKVTLSPIADNTLCLAPNTLSPTVNDTLSLVPCTNGYVDYQFNTHIITDTYATAMIVVGAQYEGSDLCVVASNGTQGGDPILAMYPSVLEGDDVQQYMWGFSTANEVRYQTTATNLCMDADTNARTVKVTNCSGSTSQQWSYNNA</sequence>
<keyword evidence="1" id="KW-0732">Signal</keyword>
<proteinExistence type="predicted"/>
<feature type="signal peptide" evidence="1">
    <location>
        <begin position="1"/>
        <end position="16"/>
    </location>
</feature>
<keyword evidence="4" id="KW-1185">Reference proteome</keyword>
<name>A0A4V1M491_TREME</name>
<dbReference type="PROSITE" id="PS50231">
    <property type="entry name" value="RICIN_B_LECTIN"/>
    <property type="match status" value="1"/>
</dbReference>
<reference evidence="3 4" key="1">
    <citation type="submission" date="2016-06" db="EMBL/GenBank/DDBJ databases">
        <title>Evolution of pathogenesis and genome organization in the Tremellales.</title>
        <authorList>
            <person name="Cuomo C."/>
            <person name="Litvintseva A."/>
            <person name="Heitman J."/>
            <person name="Chen Y."/>
            <person name="Sun S."/>
            <person name="Springer D."/>
            <person name="Dromer F."/>
            <person name="Young S."/>
            <person name="Zeng Q."/>
            <person name="Chapman S."/>
            <person name="Gujja S."/>
            <person name="Saif S."/>
            <person name="Birren B."/>
        </authorList>
    </citation>
    <scope>NUCLEOTIDE SEQUENCE [LARGE SCALE GENOMIC DNA]</scope>
    <source>
        <strain evidence="3 4">ATCC 28783</strain>
    </source>
</reference>
<dbReference type="InterPro" id="IPR035992">
    <property type="entry name" value="Ricin_B-like_lectins"/>
</dbReference>
<evidence type="ECO:0000313" key="3">
    <source>
        <dbReference type="EMBL" id="RXK39547.1"/>
    </source>
</evidence>
<organism evidence="3 4">
    <name type="scientific">Tremella mesenterica</name>
    <name type="common">Jelly fungus</name>
    <dbReference type="NCBI Taxonomy" id="5217"/>
    <lineage>
        <taxon>Eukaryota</taxon>
        <taxon>Fungi</taxon>
        <taxon>Dikarya</taxon>
        <taxon>Basidiomycota</taxon>
        <taxon>Agaricomycotina</taxon>
        <taxon>Tremellomycetes</taxon>
        <taxon>Tremellales</taxon>
        <taxon>Tremellaceae</taxon>
        <taxon>Tremella</taxon>
    </lineage>
</organism>
<dbReference type="InterPro" id="IPR000772">
    <property type="entry name" value="Ricin_B_lectin"/>
</dbReference>
<feature type="chain" id="PRO_5020491841" description="Ricin B lectin domain-containing protein" evidence="1">
    <location>
        <begin position="17"/>
        <end position="317"/>
    </location>
</feature>
<dbReference type="AlphaFoldDB" id="A0A4V1M491"/>
<evidence type="ECO:0000259" key="2">
    <source>
        <dbReference type="Pfam" id="PF00652"/>
    </source>
</evidence>
<feature type="domain" description="Ricin B lectin" evidence="2">
    <location>
        <begin position="236"/>
        <end position="316"/>
    </location>
</feature>